<sequence>MAPNDDSRRPEDNPFIAFRRFADSQVSSMWNTVFTLPATIANFNNAHIAREQCLFGRADKVQCEKLAQLEKQVAELRSEGRELYRVGDLQAMATKGEQLLQLDRQAEELRKHIVDSARSRNEEMRTRPALDDEMYGQLLSGDNTTNDRRKQKDLVEKVANEKGQQWGWMWDWGFPRPFDADDNIGDSSDDGDRQCRWRRRREEMMQRLAEQRAASDAKWEDFRKTMDGDEPRAGDGKPRVYHWSFSWPPAADDSQKRAHDDAHKVQAQVETIIDEIGSAIARQVPRIFESPWYSPESLEESEDMKRAGVNWRDAFEDLVRAENGAPLIPADALGVQGNRSYDEWARRFHDPVTARNEYAQWVAQQEQKHTVAESPSEEPSYEYSHDHEDQHDDPPTPRPKQGRWSKDMPETELDAYERMLGRAHASAVPTQDSEGQRTSILSTLSTTERTVGPDGAVTTKVVFKKRFADGREESSETVHTSRGQENELESYKPVPPKEEKKSGWFWSS</sequence>
<dbReference type="AlphaFoldDB" id="A0A6A5TQ86"/>
<feature type="compositionally biased region" description="Polar residues" evidence="2">
    <location>
        <begin position="428"/>
        <end position="449"/>
    </location>
</feature>
<organism evidence="3 4">
    <name type="scientific">Byssothecium circinans</name>
    <dbReference type="NCBI Taxonomy" id="147558"/>
    <lineage>
        <taxon>Eukaryota</taxon>
        <taxon>Fungi</taxon>
        <taxon>Dikarya</taxon>
        <taxon>Ascomycota</taxon>
        <taxon>Pezizomycotina</taxon>
        <taxon>Dothideomycetes</taxon>
        <taxon>Pleosporomycetidae</taxon>
        <taxon>Pleosporales</taxon>
        <taxon>Massarineae</taxon>
        <taxon>Massarinaceae</taxon>
        <taxon>Byssothecium</taxon>
    </lineage>
</organism>
<evidence type="ECO:0000313" key="3">
    <source>
        <dbReference type="EMBL" id="KAF1954130.1"/>
    </source>
</evidence>
<gene>
    <name evidence="3" type="ORF">CC80DRAFT_493976</name>
</gene>
<protein>
    <submittedName>
        <fullName evidence="3">Uncharacterized protein</fullName>
    </submittedName>
</protein>
<accession>A0A6A5TQ86</accession>
<feature type="coiled-coil region" evidence="1">
    <location>
        <begin position="59"/>
        <end position="86"/>
    </location>
</feature>
<reference evidence="3" key="1">
    <citation type="journal article" date="2020" name="Stud. Mycol.">
        <title>101 Dothideomycetes genomes: a test case for predicting lifestyles and emergence of pathogens.</title>
        <authorList>
            <person name="Haridas S."/>
            <person name="Albert R."/>
            <person name="Binder M."/>
            <person name="Bloem J."/>
            <person name="Labutti K."/>
            <person name="Salamov A."/>
            <person name="Andreopoulos B."/>
            <person name="Baker S."/>
            <person name="Barry K."/>
            <person name="Bills G."/>
            <person name="Bluhm B."/>
            <person name="Cannon C."/>
            <person name="Castanera R."/>
            <person name="Culley D."/>
            <person name="Daum C."/>
            <person name="Ezra D."/>
            <person name="Gonzalez J."/>
            <person name="Henrissat B."/>
            <person name="Kuo A."/>
            <person name="Liang C."/>
            <person name="Lipzen A."/>
            <person name="Lutzoni F."/>
            <person name="Magnuson J."/>
            <person name="Mondo S."/>
            <person name="Nolan M."/>
            <person name="Ohm R."/>
            <person name="Pangilinan J."/>
            <person name="Park H.-J."/>
            <person name="Ramirez L."/>
            <person name="Alfaro M."/>
            <person name="Sun H."/>
            <person name="Tritt A."/>
            <person name="Yoshinaga Y."/>
            <person name="Zwiers L.-H."/>
            <person name="Turgeon B."/>
            <person name="Goodwin S."/>
            <person name="Spatafora J."/>
            <person name="Crous P."/>
            <person name="Grigoriev I."/>
        </authorList>
    </citation>
    <scope>NUCLEOTIDE SEQUENCE</scope>
    <source>
        <strain evidence="3">CBS 675.92</strain>
    </source>
</reference>
<feature type="compositionally biased region" description="Basic and acidic residues" evidence="2">
    <location>
        <begin position="383"/>
        <end position="395"/>
    </location>
</feature>
<keyword evidence="1" id="KW-0175">Coiled coil</keyword>
<name>A0A6A5TQ86_9PLEO</name>
<feature type="compositionally biased region" description="Basic and acidic residues" evidence="2">
    <location>
        <begin position="466"/>
        <end position="476"/>
    </location>
</feature>
<evidence type="ECO:0000256" key="2">
    <source>
        <dbReference type="SAM" id="MobiDB-lite"/>
    </source>
</evidence>
<evidence type="ECO:0000313" key="4">
    <source>
        <dbReference type="Proteomes" id="UP000800035"/>
    </source>
</evidence>
<dbReference type="Proteomes" id="UP000800035">
    <property type="component" value="Unassembled WGS sequence"/>
</dbReference>
<dbReference type="OrthoDB" id="4586300at2759"/>
<feature type="compositionally biased region" description="Basic and acidic residues" evidence="2">
    <location>
        <begin position="404"/>
        <end position="420"/>
    </location>
</feature>
<feature type="region of interest" description="Disordered" evidence="2">
    <location>
        <begin position="364"/>
        <end position="508"/>
    </location>
</feature>
<proteinExistence type="predicted"/>
<evidence type="ECO:0000256" key="1">
    <source>
        <dbReference type="SAM" id="Coils"/>
    </source>
</evidence>
<keyword evidence="4" id="KW-1185">Reference proteome</keyword>
<dbReference type="EMBL" id="ML977000">
    <property type="protein sequence ID" value="KAF1954130.1"/>
    <property type="molecule type" value="Genomic_DNA"/>
</dbReference>